<reference evidence="2" key="1">
    <citation type="journal article" date="2014" name="Front. Microbiol.">
        <title>High frequency of phylogenetically diverse reductive dehalogenase-homologous genes in deep subseafloor sedimentary metagenomes.</title>
        <authorList>
            <person name="Kawai M."/>
            <person name="Futagami T."/>
            <person name="Toyoda A."/>
            <person name="Takaki Y."/>
            <person name="Nishi S."/>
            <person name="Hori S."/>
            <person name="Arai W."/>
            <person name="Tsubouchi T."/>
            <person name="Morono Y."/>
            <person name="Uchiyama I."/>
            <person name="Ito T."/>
            <person name="Fujiyama A."/>
            <person name="Inagaki F."/>
            <person name="Takami H."/>
        </authorList>
    </citation>
    <scope>NUCLEOTIDE SEQUENCE</scope>
    <source>
        <strain evidence="2">Expedition CK06-06</strain>
    </source>
</reference>
<dbReference type="SUPFAM" id="SSF55347">
    <property type="entry name" value="Glyceraldehyde-3-phosphate dehydrogenase-like, C-terminal domain"/>
    <property type="match status" value="1"/>
</dbReference>
<comment type="caution">
    <text evidence="2">The sequence shown here is derived from an EMBL/GenBank/DDBJ whole genome shotgun (WGS) entry which is preliminary data.</text>
</comment>
<dbReference type="Gene3D" id="3.30.360.10">
    <property type="entry name" value="Dihydrodipicolinate Reductase, domain 2"/>
    <property type="match status" value="1"/>
</dbReference>
<dbReference type="PANTHER" id="PTHR43249:SF1">
    <property type="entry name" value="D-GLUCOSIDE 3-DEHYDROGENASE"/>
    <property type="match status" value="1"/>
</dbReference>
<dbReference type="InterPro" id="IPR052515">
    <property type="entry name" value="Gfo/Idh/MocA_Oxidoreductase"/>
</dbReference>
<feature type="non-terminal residue" evidence="2">
    <location>
        <position position="1"/>
    </location>
</feature>
<evidence type="ECO:0000259" key="1">
    <source>
        <dbReference type="Pfam" id="PF22725"/>
    </source>
</evidence>
<organism evidence="2">
    <name type="scientific">marine sediment metagenome</name>
    <dbReference type="NCBI Taxonomy" id="412755"/>
    <lineage>
        <taxon>unclassified sequences</taxon>
        <taxon>metagenomes</taxon>
        <taxon>ecological metagenomes</taxon>
    </lineage>
</organism>
<dbReference type="InterPro" id="IPR055170">
    <property type="entry name" value="GFO_IDH_MocA-like_dom"/>
</dbReference>
<protein>
    <recommendedName>
        <fullName evidence="1">GFO/IDH/MocA-like oxidoreductase domain-containing protein</fullName>
    </recommendedName>
</protein>
<proteinExistence type="predicted"/>
<dbReference type="Pfam" id="PF22725">
    <property type="entry name" value="GFO_IDH_MocA_C3"/>
    <property type="match status" value="1"/>
</dbReference>
<name>X0TPT6_9ZZZZ</name>
<feature type="domain" description="GFO/IDH/MocA-like oxidoreductase" evidence="1">
    <location>
        <begin position="1"/>
        <end position="112"/>
    </location>
</feature>
<evidence type="ECO:0000313" key="2">
    <source>
        <dbReference type="EMBL" id="GAF78130.1"/>
    </source>
</evidence>
<sequence length="199" mass="22475">GIIGELNFIRCRYGICGRPGYEKEWRADPEIVSGGQLMEQGIHAIDLFRWFLGELSEVTGFTATRFWDIAPLEDNAFALFHTKKGQAASIHSSLTQWKNLFSFELFGQDGYIVIEGLGGSYGTERVTLGKRALTEPFKDETTEFRGGDRSWYEEWKEFVSAIEEDCEPLGNGYDGLEALRLVYAVYESAANGHMVKLSY</sequence>
<gene>
    <name evidence="2" type="ORF">S01H1_03515</name>
</gene>
<dbReference type="PANTHER" id="PTHR43249">
    <property type="entry name" value="UDP-N-ACETYL-2-AMINO-2-DEOXY-D-GLUCURONATE OXIDASE"/>
    <property type="match status" value="1"/>
</dbReference>
<dbReference type="EMBL" id="BARS01001910">
    <property type="protein sequence ID" value="GAF78130.1"/>
    <property type="molecule type" value="Genomic_DNA"/>
</dbReference>
<dbReference type="AlphaFoldDB" id="X0TPT6"/>
<accession>X0TPT6</accession>